<evidence type="ECO:0000313" key="2">
    <source>
        <dbReference type="EMBL" id="QEL17168.1"/>
    </source>
</evidence>
<dbReference type="InterPro" id="IPR001173">
    <property type="entry name" value="Glyco_trans_2-like"/>
</dbReference>
<organism evidence="2 3">
    <name type="scientific">Limnoglobus roseus</name>
    <dbReference type="NCBI Taxonomy" id="2598579"/>
    <lineage>
        <taxon>Bacteria</taxon>
        <taxon>Pseudomonadati</taxon>
        <taxon>Planctomycetota</taxon>
        <taxon>Planctomycetia</taxon>
        <taxon>Gemmatales</taxon>
        <taxon>Gemmataceae</taxon>
        <taxon>Limnoglobus</taxon>
    </lineage>
</organism>
<dbReference type="Gene3D" id="3.90.550.10">
    <property type="entry name" value="Spore Coat Polysaccharide Biosynthesis Protein SpsA, Chain A"/>
    <property type="match status" value="1"/>
</dbReference>
<keyword evidence="2" id="KW-0808">Transferase</keyword>
<dbReference type="InterPro" id="IPR029044">
    <property type="entry name" value="Nucleotide-diphossugar_trans"/>
</dbReference>
<feature type="domain" description="Glycosyltransferase 2-like" evidence="1">
    <location>
        <begin position="6"/>
        <end position="165"/>
    </location>
</feature>
<dbReference type="PANTHER" id="PTHR43685:SF2">
    <property type="entry name" value="GLYCOSYLTRANSFERASE 2-LIKE DOMAIN-CONTAINING PROTEIN"/>
    <property type="match status" value="1"/>
</dbReference>
<dbReference type="Proteomes" id="UP000324974">
    <property type="component" value="Chromosome"/>
</dbReference>
<sequence>MKPHVSVVMAAKNYARFLPAAVESVFAQTVADWELVIIDDGSTDETPTVVKPFLSDARVRYVRSDKLGQPRAKNLGIQLGRGDVIAFLDADDAWQPTKLEQQLALLRDDVGVVFCGRELIDESGKPLAKQPAPNPPTGRVMDKMFVQNFVCFSSAMVRRQVFDHVGSFDPQWDLAIDFDLWLRVAKHYSFAYVPEPLVLYRTGHGNLSQKLSDRVATAFSIMHRHRHAVSREAVAEGYGSTACTMGWVLRAAEPRTAFGWYWQAFQWPTRRWESAKGMLVSILNVTRGRQVATAAENLSVNV</sequence>
<dbReference type="EMBL" id="CP042425">
    <property type="protein sequence ID" value="QEL17168.1"/>
    <property type="molecule type" value="Genomic_DNA"/>
</dbReference>
<dbReference type="SUPFAM" id="SSF53448">
    <property type="entry name" value="Nucleotide-diphospho-sugar transferases"/>
    <property type="match status" value="1"/>
</dbReference>
<dbReference type="GO" id="GO:0016740">
    <property type="term" value="F:transferase activity"/>
    <property type="evidence" value="ECO:0007669"/>
    <property type="project" value="UniProtKB-KW"/>
</dbReference>
<dbReference type="AlphaFoldDB" id="A0A5C1AJT4"/>
<dbReference type="PANTHER" id="PTHR43685">
    <property type="entry name" value="GLYCOSYLTRANSFERASE"/>
    <property type="match status" value="1"/>
</dbReference>
<dbReference type="RefSeq" id="WP_149111811.1">
    <property type="nucleotide sequence ID" value="NZ_CP042425.1"/>
</dbReference>
<dbReference type="KEGG" id="lrs:PX52LOC_04150"/>
<evidence type="ECO:0000313" key="3">
    <source>
        <dbReference type="Proteomes" id="UP000324974"/>
    </source>
</evidence>
<dbReference type="InterPro" id="IPR050834">
    <property type="entry name" value="Glycosyltransf_2"/>
</dbReference>
<proteinExistence type="predicted"/>
<name>A0A5C1AJT4_9BACT</name>
<dbReference type="OrthoDB" id="9772170at2"/>
<reference evidence="3" key="1">
    <citation type="submission" date="2019-08" db="EMBL/GenBank/DDBJ databases">
        <title>Limnoglobus roseus gen. nov., sp. nov., a novel freshwater planctomycete with a giant genome from the family Gemmataceae.</title>
        <authorList>
            <person name="Kulichevskaya I.S."/>
            <person name="Naumoff D.G."/>
            <person name="Miroshnikov K."/>
            <person name="Ivanova A."/>
            <person name="Philippov D.A."/>
            <person name="Hakobyan A."/>
            <person name="Rijpstra I.C."/>
            <person name="Sinninghe Damste J.S."/>
            <person name="Liesack W."/>
            <person name="Dedysh S.N."/>
        </authorList>
    </citation>
    <scope>NUCLEOTIDE SEQUENCE [LARGE SCALE GENOMIC DNA]</scope>
    <source>
        <strain evidence="3">PX52</strain>
    </source>
</reference>
<dbReference type="Pfam" id="PF00535">
    <property type="entry name" value="Glycos_transf_2"/>
    <property type="match status" value="1"/>
</dbReference>
<gene>
    <name evidence="2" type="ORF">PX52LOC_04150</name>
</gene>
<accession>A0A5C1AJT4</accession>
<keyword evidence="3" id="KW-1185">Reference proteome</keyword>
<protein>
    <submittedName>
        <fullName evidence="2">GT2 family glycosyltransferase</fullName>
    </submittedName>
</protein>
<evidence type="ECO:0000259" key="1">
    <source>
        <dbReference type="Pfam" id="PF00535"/>
    </source>
</evidence>